<keyword evidence="3" id="KW-1185">Reference proteome</keyword>
<evidence type="ECO:0000313" key="3">
    <source>
        <dbReference type="Proteomes" id="UP000594638"/>
    </source>
</evidence>
<organism evidence="2 3">
    <name type="scientific">Olea europaea subsp. europaea</name>
    <dbReference type="NCBI Taxonomy" id="158383"/>
    <lineage>
        <taxon>Eukaryota</taxon>
        <taxon>Viridiplantae</taxon>
        <taxon>Streptophyta</taxon>
        <taxon>Embryophyta</taxon>
        <taxon>Tracheophyta</taxon>
        <taxon>Spermatophyta</taxon>
        <taxon>Magnoliopsida</taxon>
        <taxon>eudicotyledons</taxon>
        <taxon>Gunneridae</taxon>
        <taxon>Pentapetalae</taxon>
        <taxon>asterids</taxon>
        <taxon>lamiids</taxon>
        <taxon>Lamiales</taxon>
        <taxon>Oleaceae</taxon>
        <taxon>Oleeae</taxon>
        <taxon>Olea</taxon>
    </lineage>
</organism>
<accession>A0A8S0PJ52</accession>
<protein>
    <submittedName>
        <fullName evidence="2">Uncharacterized protein</fullName>
    </submittedName>
</protein>
<evidence type="ECO:0000313" key="2">
    <source>
        <dbReference type="EMBL" id="CAA2953431.1"/>
    </source>
</evidence>
<sequence length="257" mass="29563">MDSFPWDKSLFETLISSLREGLSKRTTHYRLRGLLIAFQVWIYETIPTLHGYVATRTSRTYPRIMNWTVDDHPPTAKLDGHDCFCNPEMEIRDLDPSNMEMAMPYMYEVQYIKPVQLERTRGKKRKGGMVDRSSHSVKATRKPSYSSEKTFTSLFMITDGRLGHSDVPLDDGDDDFVDTPPRWQGTTFNANSPNMEDQPAPNDVIPPFAVFMSCRVHTSHVLETCHITGIWTIDVFTIVLPLVMDSHVVQEVDEMRK</sequence>
<dbReference type="Proteomes" id="UP000594638">
    <property type="component" value="Unassembled WGS sequence"/>
</dbReference>
<dbReference type="OrthoDB" id="1930729at2759"/>
<dbReference type="EMBL" id="CACTIH010000091">
    <property type="protein sequence ID" value="CAA2953431.1"/>
    <property type="molecule type" value="Genomic_DNA"/>
</dbReference>
<gene>
    <name evidence="2" type="ORF">OLEA9_A067818</name>
</gene>
<name>A0A8S0PJ52_OLEEU</name>
<comment type="caution">
    <text evidence="2">The sequence shown here is derived from an EMBL/GenBank/DDBJ whole genome shotgun (WGS) entry which is preliminary data.</text>
</comment>
<dbReference type="PANTHER" id="PTHR48449">
    <property type="entry name" value="DUF1985 DOMAIN-CONTAINING PROTEIN"/>
    <property type="match status" value="1"/>
</dbReference>
<dbReference type="Gramene" id="OE9A067818T1">
    <property type="protein sequence ID" value="OE9A067818C1"/>
    <property type="gene ID" value="OE9A067818"/>
</dbReference>
<dbReference type="PANTHER" id="PTHR48449:SF1">
    <property type="entry name" value="DUF1985 DOMAIN-CONTAINING PROTEIN"/>
    <property type="match status" value="1"/>
</dbReference>
<reference evidence="2 3" key="1">
    <citation type="submission" date="2019-12" db="EMBL/GenBank/DDBJ databases">
        <authorList>
            <person name="Alioto T."/>
            <person name="Alioto T."/>
            <person name="Gomez Garrido J."/>
        </authorList>
    </citation>
    <scope>NUCLEOTIDE SEQUENCE [LARGE SCALE GENOMIC DNA]</scope>
</reference>
<feature type="region of interest" description="Disordered" evidence="1">
    <location>
        <begin position="120"/>
        <end position="142"/>
    </location>
</feature>
<proteinExistence type="predicted"/>
<dbReference type="AlphaFoldDB" id="A0A8S0PJ52"/>
<evidence type="ECO:0000256" key="1">
    <source>
        <dbReference type="SAM" id="MobiDB-lite"/>
    </source>
</evidence>